<protein>
    <submittedName>
        <fullName evidence="7">Uncharacterized protein</fullName>
    </submittedName>
</protein>
<dbReference type="InterPro" id="IPR001126">
    <property type="entry name" value="UmuC"/>
</dbReference>
<dbReference type="Gene3D" id="3.30.70.270">
    <property type="match status" value="1"/>
</dbReference>
<accession>K9EBR9</accession>
<dbReference type="PANTHER" id="PTHR35369:SF2">
    <property type="entry name" value="BLR3025 PROTEIN"/>
    <property type="match status" value="1"/>
</dbReference>
<keyword evidence="8" id="KW-1185">Reference proteome</keyword>
<proteinExistence type="inferred from homology"/>
<comment type="caution">
    <text evidence="7">The sequence shown here is derived from an EMBL/GenBank/DDBJ whole genome shotgun (WGS) entry which is preliminary data.</text>
</comment>
<dbReference type="InterPro" id="IPR017961">
    <property type="entry name" value="DNA_pol_Y-fam_little_finger"/>
</dbReference>
<dbReference type="SUPFAM" id="SSF56672">
    <property type="entry name" value="DNA/RNA polymerases"/>
    <property type="match status" value="1"/>
</dbReference>
<comment type="function">
    <text evidence="3">Poorly processive, error-prone DNA polymerase involved in untargeted mutagenesis. Copies undamaged DNA at stalled replication forks, which arise in vivo from mismatched or misaligned primer ends. These misaligned primers can be extended by PolIV. Exhibits no 3'-5' exonuclease (proofreading) activity. May be involved in translesional synthesis, in conjunction with the beta clamp from PolIII.</text>
</comment>
<evidence type="ECO:0000256" key="3">
    <source>
        <dbReference type="ARBA" id="ARBA00025589"/>
    </source>
</evidence>
<evidence type="ECO:0000259" key="6">
    <source>
        <dbReference type="Pfam" id="PF11799"/>
    </source>
</evidence>
<dbReference type="InterPro" id="IPR043502">
    <property type="entry name" value="DNA/RNA_pol_sf"/>
</dbReference>
<feature type="domain" description="DNA polymerase Y-family little finger" evidence="6">
    <location>
        <begin position="227"/>
        <end position="328"/>
    </location>
</feature>
<dbReference type="PATRIC" id="fig|883066.3.peg.1723"/>
<dbReference type="Gene3D" id="3.40.1170.60">
    <property type="match status" value="1"/>
</dbReference>
<evidence type="ECO:0000259" key="5">
    <source>
        <dbReference type="Pfam" id="PF00817"/>
    </source>
</evidence>
<feature type="region of interest" description="Disordered" evidence="4">
    <location>
        <begin position="371"/>
        <end position="398"/>
    </location>
</feature>
<dbReference type="Pfam" id="PF11799">
    <property type="entry name" value="IMS_C"/>
    <property type="match status" value="1"/>
</dbReference>
<evidence type="ECO:0000256" key="1">
    <source>
        <dbReference type="ARBA" id="ARBA00010945"/>
    </source>
</evidence>
<reference evidence="7 8" key="1">
    <citation type="submission" date="2012-09" db="EMBL/GenBank/DDBJ databases">
        <title>The Genome Sequence of Actinobaculum massiliae ACS-171-V-COL2.</title>
        <authorList>
            <consortium name="The Broad Institute Genome Sequencing Platform"/>
            <person name="Earl A."/>
            <person name="Ward D."/>
            <person name="Feldgarden M."/>
            <person name="Gevers D."/>
            <person name="Saerens B."/>
            <person name="Vaneechoutte M."/>
            <person name="Walker B."/>
            <person name="Young S.K."/>
            <person name="Zeng Q."/>
            <person name="Gargeya S."/>
            <person name="Fitzgerald M."/>
            <person name="Haas B."/>
            <person name="Abouelleil A."/>
            <person name="Alvarado L."/>
            <person name="Arachchi H.M."/>
            <person name="Berlin A."/>
            <person name="Chapman S.B."/>
            <person name="Goldberg J."/>
            <person name="Griggs A."/>
            <person name="Gujja S."/>
            <person name="Hansen M."/>
            <person name="Howarth C."/>
            <person name="Imamovic A."/>
            <person name="Larimer J."/>
            <person name="McCowen C."/>
            <person name="Montmayeur A."/>
            <person name="Murphy C."/>
            <person name="Neiman D."/>
            <person name="Pearson M."/>
            <person name="Priest M."/>
            <person name="Roberts A."/>
            <person name="Saif S."/>
            <person name="Shea T."/>
            <person name="Sisk P."/>
            <person name="Sykes S."/>
            <person name="Wortman J."/>
            <person name="Nusbaum C."/>
            <person name="Birren B."/>
        </authorList>
    </citation>
    <scope>NUCLEOTIDE SEQUENCE [LARGE SCALE GENOMIC DNA]</scope>
    <source>
        <strain evidence="8">ACS-171-V-Col2</strain>
    </source>
</reference>
<dbReference type="PANTHER" id="PTHR35369">
    <property type="entry name" value="BLR3025 PROTEIN-RELATED"/>
    <property type="match status" value="1"/>
</dbReference>
<organism evidence="7 8">
    <name type="scientific">Actinobaculum massiliense ACS-171-V-Col2</name>
    <dbReference type="NCBI Taxonomy" id="883066"/>
    <lineage>
        <taxon>Bacteria</taxon>
        <taxon>Bacillati</taxon>
        <taxon>Actinomycetota</taxon>
        <taxon>Actinomycetes</taxon>
        <taxon>Actinomycetales</taxon>
        <taxon>Actinomycetaceae</taxon>
        <taxon>Actinobaculum</taxon>
    </lineage>
</organism>
<dbReference type="EMBL" id="AGWL01000008">
    <property type="protein sequence ID" value="EKU94714.1"/>
    <property type="molecule type" value="Genomic_DNA"/>
</dbReference>
<comment type="similarity">
    <text evidence="1">Belongs to the DNA polymerase type-Y family.</text>
</comment>
<evidence type="ECO:0000313" key="7">
    <source>
        <dbReference type="EMBL" id="EKU94714.1"/>
    </source>
</evidence>
<dbReference type="CDD" id="cd03468">
    <property type="entry name" value="PolY_like"/>
    <property type="match status" value="1"/>
</dbReference>
<sequence>MAGLVSASEPAAIADGRGITSLNSWASEEGVKVGMRKREAQKILPNLRILPADAQRDTRFFESVLLAVDKHIARVAVREPGSVIFPARGASREAGGEAELAELLIGEITDVAGCEARVGFADGTLPTLLAARRDDVVPDGCSVAYVAGEPVEVFLLAALGEQRILFRRYIDLLKRLGIRTVAEVAQLGLEALTTRCGEIGRLLWLLSSGEDLAVAVSARAVPGVLLSRAFEPPLADTSQAAFAAREMSAQLESELFARGVAGGQLRITARVAERGDLTREWSLEYMTSREVVDRVRWQLAAWMSTGENTGLITRLELEVSDLSSAGARPEPLWGGRSADKERAVRAAQRIQSLLGENAVYVPSWQGGRRPEDMVRVSPLGQTQKKSRAEMPWPGKIPDPQPITVFDPPRAARLACGCGGKLGVSSAGSFSCTSNCGDPQPEKIAVSSSPLPCAGAKAGALIEKYAGPWIMEERWWEAPQRTRRAYVQVVSDSAALLVYVEGGEWHVSGAYA</sequence>
<name>K9EBR9_9ACTO</name>
<dbReference type="eggNOG" id="COG0389">
    <property type="taxonomic scope" value="Bacteria"/>
</dbReference>
<dbReference type="InterPro" id="IPR050356">
    <property type="entry name" value="SulA_CellDiv_inhibitor"/>
</dbReference>
<dbReference type="Proteomes" id="UP000009888">
    <property type="component" value="Unassembled WGS sequence"/>
</dbReference>
<dbReference type="AlphaFoldDB" id="K9EBR9"/>
<evidence type="ECO:0000313" key="8">
    <source>
        <dbReference type="Proteomes" id="UP000009888"/>
    </source>
</evidence>
<evidence type="ECO:0000256" key="4">
    <source>
        <dbReference type="SAM" id="MobiDB-lite"/>
    </source>
</evidence>
<dbReference type="STRING" id="202789.GCA_001457435_00442"/>
<dbReference type="GO" id="GO:0003684">
    <property type="term" value="F:damaged DNA binding"/>
    <property type="evidence" value="ECO:0007669"/>
    <property type="project" value="InterPro"/>
</dbReference>
<dbReference type="HOGENOM" id="CLU_026357_0_0_11"/>
<feature type="domain" description="UmuC" evidence="5">
    <location>
        <begin position="8"/>
        <end position="123"/>
    </location>
</feature>
<evidence type="ECO:0000256" key="2">
    <source>
        <dbReference type="ARBA" id="ARBA00022763"/>
    </source>
</evidence>
<gene>
    <name evidence="7" type="ORF">HMPREF9233_01661</name>
</gene>
<dbReference type="Pfam" id="PF00817">
    <property type="entry name" value="IMS"/>
    <property type="match status" value="1"/>
</dbReference>
<dbReference type="InterPro" id="IPR043128">
    <property type="entry name" value="Rev_trsase/Diguanyl_cyclase"/>
</dbReference>
<dbReference type="GO" id="GO:0006281">
    <property type="term" value="P:DNA repair"/>
    <property type="evidence" value="ECO:0007669"/>
    <property type="project" value="InterPro"/>
</dbReference>
<keyword evidence="2" id="KW-0227">DNA damage</keyword>